<evidence type="ECO:0000313" key="6">
    <source>
        <dbReference type="EMBL" id="MBC5762963.1"/>
    </source>
</evidence>
<evidence type="ECO:0000256" key="3">
    <source>
        <dbReference type="ARBA" id="ARBA00023163"/>
    </source>
</evidence>
<evidence type="ECO:0000313" key="7">
    <source>
        <dbReference type="Proteomes" id="UP000596827"/>
    </source>
</evidence>
<dbReference type="EMBL" id="JACORU010000001">
    <property type="protein sequence ID" value="MBC5762963.1"/>
    <property type="molecule type" value="Genomic_DNA"/>
</dbReference>
<dbReference type="GO" id="GO:0000976">
    <property type="term" value="F:transcription cis-regulatory region binding"/>
    <property type="evidence" value="ECO:0007669"/>
    <property type="project" value="TreeGrafter"/>
</dbReference>
<dbReference type="SUPFAM" id="SSF46689">
    <property type="entry name" value="Homeodomain-like"/>
    <property type="match status" value="1"/>
</dbReference>
<dbReference type="PANTHER" id="PTHR30055">
    <property type="entry name" value="HTH-TYPE TRANSCRIPTIONAL REGULATOR RUTR"/>
    <property type="match status" value="1"/>
</dbReference>
<dbReference type="PROSITE" id="PS50977">
    <property type="entry name" value="HTH_TETR_2"/>
    <property type="match status" value="1"/>
</dbReference>
<comment type="caution">
    <text evidence="6">The sequence shown here is derived from an EMBL/GenBank/DDBJ whole genome shotgun (WGS) entry which is preliminary data.</text>
</comment>
<name>A0A923M2Z0_9BURK</name>
<protein>
    <submittedName>
        <fullName evidence="6">TetR/AcrR family transcriptional regulator</fullName>
    </submittedName>
</protein>
<dbReference type="GO" id="GO:0003700">
    <property type="term" value="F:DNA-binding transcription factor activity"/>
    <property type="evidence" value="ECO:0007669"/>
    <property type="project" value="TreeGrafter"/>
</dbReference>
<feature type="domain" description="HTH tetR-type" evidence="5">
    <location>
        <begin position="16"/>
        <end position="76"/>
    </location>
</feature>
<dbReference type="InterPro" id="IPR009057">
    <property type="entry name" value="Homeodomain-like_sf"/>
</dbReference>
<dbReference type="SUPFAM" id="SSF48498">
    <property type="entry name" value="Tetracyclin repressor-like, C-terminal domain"/>
    <property type="match status" value="1"/>
</dbReference>
<accession>A0A923M2Z0</accession>
<organism evidence="6 7">
    <name type="scientific">Ramlibacter albus</name>
    <dbReference type="NCBI Taxonomy" id="2079448"/>
    <lineage>
        <taxon>Bacteria</taxon>
        <taxon>Pseudomonadati</taxon>
        <taxon>Pseudomonadota</taxon>
        <taxon>Betaproteobacteria</taxon>
        <taxon>Burkholderiales</taxon>
        <taxon>Comamonadaceae</taxon>
        <taxon>Ramlibacter</taxon>
    </lineage>
</organism>
<proteinExistence type="predicted"/>
<keyword evidence="3" id="KW-0804">Transcription</keyword>
<dbReference type="InterPro" id="IPR036271">
    <property type="entry name" value="Tet_transcr_reg_TetR-rel_C_sf"/>
</dbReference>
<keyword evidence="7" id="KW-1185">Reference proteome</keyword>
<evidence type="ECO:0000256" key="2">
    <source>
        <dbReference type="ARBA" id="ARBA00023125"/>
    </source>
</evidence>
<keyword evidence="1" id="KW-0805">Transcription regulation</keyword>
<dbReference type="Gene3D" id="1.10.357.10">
    <property type="entry name" value="Tetracycline Repressor, domain 2"/>
    <property type="match status" value="1"/>
</dbReference>
<dbReference type="Pfam" id="PF00440">
    <property type="entry name" value="TetR_N"/>
    <property type="match status" value="1"/>
</dbReference>
<sequence>MPTKMQERPTQSAADTATRERILLEASRLFRHHGYAATTLREVADAAGIKAGSIYYHFESKEQILGEVLDKGIQAVIVAVRERVEALPKSATSRAKVAAAIEGHLWGLLHHGDFTSANIRIYGQIPLTAKNRHRKVRREYADYWDALLDEAMSRGELRRDIGATIARLFVIGALNWTVEWYNPQKGSFDNFAKQITTIVFDGTFTRE</sequence>
<evidence type="ECO:0000259" key="5">
    <source>
        <dbReference type="PROSITE" id="PS50977"/>
    </source>
</evidence>
<dbReference type="PRINTS" id="PR00455">
    <property type="entry name" value="HTHTETR"/>
</dbReference>
<dbReference type="InterPro" id="IPR041490">
    <property type="entry name" value="KstR2_TetR_C"/>
</dbReference>
<reference evidence="6" key="1">
    <citation type="submission" date="2020-08" db="EMBL/GenBank/DDBJ databases">
        <title>Ramlibacter sp. GTP1 16S ribosomal RNA gene genome sequencing and assembly.</title>
        <authorList>
            <person name="Kang M."/>
        </authorList>
    </citation>
    <scope>NUCLEOTIDE SEQUENCE</scope>
    <source>
        <strain evidence="6">GTP1</strain>
    </source>
</reference>
<dbReference type="InterPro" id="IPR050109">
    <property type="entry name" value="HTH-type_TetR-like_transc_reg"/>
</dbReference>
<evidence type="ECO:0000256" key="1">
    <source>
        <dbReference type="ARBA" id="ARBA00023015"/>
    </source>
</evidence>
<dbReference type="InterPro" id="IPR001647">
    <property type="entry name" value="HTH_TetR"/>
</dbReference>
<feature type="DNA-binding region" description="H-T-H motif" evidence="4">
    <location>
        <begin position="39"/>
        <end position="58"/>
    </location>
</feature>
<gene>
    <name evidence="6" type="ORF">H8R02_00760</name>
</gene>
<evidence type="ECO:0000256" key="4">
    <source>
        <dbReference type="PROSITE-ProRule" id="PRU00335"/>
    </source>
</evidence>
<keyword evidence="2 4" id="KW-0238">DNA-binding</keyword>
<dbReference type="Proteomes" id="UP000596827">
    <property type="component" value="Unassembled WGS sequence"/>
</dbReference>
<dbReference type="Pfam" id="PF17932">
    <property type="entry name" value="TetR_C_24"/>
    <property type="match status" value="1"/>
</dbReference>
<dbReference type="AlphaFoldDB" id="A0A923M2Z0"/>
<dbReference type="Gene3D" id="1.10.10.60">
    <property type="entry name" value="Homeodomain-like"/>
    <property type="match status" value="1"/>
</dbReference>
<dbReference type="PANTHER" id="PTHR30055:SF234">
    <property type="entry name" value="HTH-TYPE TRANSCRIPTIONAL REGULATOR BETI"/>
    <property type="match status" value="1"/>
</dbReference>